<dbReference type="CDD" id="cd00054">
    <property type="entry name" value="EGF_CA"/>
    <property type="match status" value="1"/>
</dbReference>
<evidence type="ECO:0000313" key="6">
    <source>
        <dbReference type="EMBL" id="CEK74372.1"/>
    </source>
</evidence>
<evidence type="ECO:0000256" key="3">
    <source>
        <dbReference type="SAM" id="MobiDB-lite"/>
    </source>
</evidence>
<dbReference type="AlphaFoldDB" id="A0A0B7A1B8"/>
<dbReference type="GO" id="GO:0005509">
    <property type="term" value="F:calcium ion binding"/>
    <property type="evidence" value="ECO:0007669"/>
    <property type="project" value="InterPro"/>
</dbReference>
<feature type="domain" description="EGF-like" evidence="5">
    <location>
        <begin position="133"/>
        <end position="168"/>
    </location>
</feature>
<feature type="disulfide bond" evidence="2">
    <location>
        <begin position="158"/>
        <end position="167"/>
    </location>
</feature>
<dbReference type="InterPro" id="IPR003886">
    <property type="entry name" value="NIDO_dom"/>
</dbReference>
<dbReference type="EMBL" id="HACG01027507">
    <property type="protein sequence ID" value="CEK74372.1"/>
    <property type="molecule type" value="Transcribed_RNA"/>
</dbReference>
<sequence>MEISRGTYVLLLAFFVYWCCGLSNTATNSTVVTDGSNSTVVTTGNNTENSSSTTTLPPAANNTELNTTNVTESTNSTINSTSSVNSTNVSSGVDNSTQTNETTTTMPNDTSTVAPTTAAPTTPAPTTAQPVKVINYCESNPCVHGNCLNYPSTYACDCGTDWTGVNCETKLVLFPGYKFDGSTESSQILYPDIPFPYFERSSPALFAESNGYVSFGAQFNMTNAPIGTDWPFAPSLFAVYWANSEVGNNNRSFFNIMEDQTRLLINSNGNTSAKLYDYMKNIINESNFEPLYIVVLTYQNVMPSPAANFSKDVASFQLILATDSKFSYAIKNYQTVWKNTESFGRPSVSTDYSGANGMRIKGDTPMDTTEGLLVKLFSSGTPTKDPFVCVEMTRDVHVHLGNDIMKLPTCPCYMVQASTEGWFTKINDASSCYQSIITISGLKQQCCYNSFGLLFTKSKEAKVPIEVGVSNGTLQSVFDQCCVTVPQLFLVLSTNYNILLQQLLSAFNC</sequence>
<dbReference type="PROSITE" id="PS00022">
    <property type="entry name" value="EGF_1"/>
    <property type="match status" value="1"/>
</dbReference>
<dbReference type="InterPro" id="IPR001881">
    <property type="entry name" value="EGF-like_Ca-bd_dom"/>
</dbReference>
<keyword evidence="1 2" id="KW-1015">Disulfide bond</keyword>
<reference evidence="6" key="1">
    <citation type="submission" date="2014-12" db="EMBL/GenBank/DDBJ databases">
        <title>Insight into the proteome of Arion vulgaris.</title>
        <authorList>
            <person name="Aradska J."/>
            <person name="Bulat T."/>
            <person name="Smidak R."/>
            <person name="Sarate P."/>
            <person name="Gangsoo J."/>
            <person name="Sialana F."/>
            <person name="Bilban M."/>
            <person name="Lubec G."/>
        </authorList>
    </citation>
    <scope>NUCLEOTIDE SEQUENCE</scope>
    <source>
        <tissue evidence="6">Skin</tissue>
    </source>
</reference>
<dbReference type="InterPro" id="IPR000152">
    <property type="entry name" value="EGF-type_Asp/Asn_hydroxyl_site"/>
</dbReference>
<evidence type="ECO:0000256" key="1">
    <source>
        <dbReference type="ARBA" id="ARBA00023157"/>
    </source>
</evidence>
<feature type="region of interest" description="Disordered" evidence="3">
    <location>
        <begin position="42"/>
        <end position="126"/>
    </location>
</feature>
<dbReference type="SUPFAM" id="SSF57196">
    <property type="entry name" value="EGF/Laminin"/>
    <property type="match status" value="1"/>
</dbReference>
<name>A0A0B7A1B8_9EUPU</name>
<keyword evidence="2" id="KW-0245">EGF-like domain</keyword>
<feature type="signal peptide" evidence="4">
    <location>
        <begin position="1"/>
        <end position="21"/>
    </location>
</feature>
<evidence type="ECO:0000256" key="4">
    <source>
        <dbReference type="SAM" id="SignalP"/>
    </source>
</evidence>
<dbReference type="GO" id="GO:0007160">
    <property type="term" value="P:cell-matrix adhesion"/>
    <property type="evidence" value="ECO:0007669"/>
    <property type="project" value="InterPro"/>
</dbReference>
<accession>A0A0B7A1B8</accession>
<proteinExistence type="predicted"/>
<keyword evidence="4" id="KW-0732">Signal</keyword>
<dbReference type="SMART" id="SM00179">
    <property type="entry name" value="EGF_CA"/>
    <property type="match status" value="1"/>
</dbReference>
<dbReference type="Pfam" id="PF06119">
    <property type="entry name" value="NIDO"/>
    <property type="match status" value="1"/>
</dbReference>
<feature type="chain" id="PRO_5002111415" description="EGF-like domain-containing protein" evidence="4">
    <location>
        <begin position="22"/>
        <end position="509"/>
    </location>
</feature>
<organism evidence="6">
    <name type="scientific">Arion vulgaris</name>
    <dbReference type="NCBI Taxonomy" id="1028688"/>
    <lineage>
        <taxon>Eukaryota</taxon>
        <taxon>Metazoa</taxon>
        <taxon>Spiralia</taxon>
        <taxon>Lophotrochozoa</taxon>
        <taxon>Mollusca</taxon>
        <taxon>Gastropoda</taxon>
        <taxon>Heterobranchia</taxon>
        <taxon>Euthyneura</taxon>
        <taxon>Panpulmonata</taxon>
        <taxon>Eupulmonata</taxon>
        <taxon>Stylommatophora</taxon>
        <taxon>Helicina</taxon>
        <taxon>Arionoidea</taxon>
        <taxon>Arionidae</taxon>
        <taxon>Arion</taxon>
    </lineage>
</organism>
<evidence type="ECO:0000259" key="5">
    <source>
        <dbReference type="PROSITE" id="PS50026"/>
    </source>
</evidence>
<dbReference type="PROSITE" id="PS50026">
    <property type="entry name" value="EGF_3"/>
    <property type="match status" value="1"/>
</dbReference>
<dbReference type="Gene3D" id="2.10.25.10">
    <property type="entry name" value="Laminin"/>
    <property type="match status" value="1"/>
</dbReference>
<evidence type="ECO:0000256" key="2">
    <source>
        <dbReference type="PROSITE-ProRule" id="PRU00076"/>
    </source>
</evidence>
<gene>
    <name evidence="6" type="primary">ORF90781</name>
</gene>
<dbReference type="PROSITE" id="PS00010">
    <property type="entry name" value="ASX_HYDROXYL"/>
    <property type="match status" value="1"/>
</dbReference>
<feature type="disulfide bond" evidence="2">
    <location>
        <begin position="137"/>
        <end position="147"/>
    </location>
</feature>
<dbReference type="InterPro" id="IPR000742">
    <property type="entry name" value="EGF"/>
</dbReference>
<protein>
    <recommendedName>
        <fullName evidence="5">EGF-like domain-containing protein</fullName>
    </recommendedName>
</protein>
<comment type="caution">
    <text evidence="2">Lacks conserved residue(s) required for the propagation of feature annotation.</text>
</comment>